<sequence>MSSGTEIIKDALKEIGAHSVASPAAPESIEDGLKKLNSMLEMWLTKGIMIGVSQLDKHGANLNEPTDCRDAIVTNLAISCAPLFDNGKVIVSQDLRINARVGFNNVESLYRRVEIPKKVLSSTTPVGAGNNRNGRFNRTFWRRGSEVEN</sequence>
<reference evidence="2" key="1">
    <citation type="submission" date="2017-08" db="EMBL/GenBank/DDBJ databases">
        <title>A dynamic microbial community with high functional redundancy inhabits the cold, oxic subseafloor aquifer.</title>
        <authorList>
            <person name="Tully B.J."/>
            <person name="Wheat C.G."/>
            <person name="Glazer B.T."/>
            <person name="Huber J.A."/>
        </authorList>
    </citation>
    <scope>NUCLEOTIDE SEQUENCE [LARGE SCALE GENOMIC DNA]</scope>
</reference>
<dbReference type="Proteomes" id="UP000218327">
    <property type="component" value="Unassembled WGS sequence"/>
</dbReference>
<organism evidence="1 2">
    <name type="scientific">SAR86 cluster bacterium</name>
    <dbReference type="NCBI Taxonomy" id="2030880"/>
    <lineage>
        <taxon>Bacteria</taxon>
        <taxon>Pseudomonadati</taxon>
        <taxon>Pseudomonadota</taxon>
        <taxon>Gammaproteobacteria</taxon>
        <taxon>SAR86 cluster</taxon>
    </lineage>
</organism>
<gene>
    <name evidence="1" type="ORF">COA96_10410</name>
</gene>
<dbReference type="AlphaFoldDB" id="A0A2A5AY09"/>
<proteinExistence type="predicted"/>
<dbReference type="InterPro" id="IPR020362">
    <property type="entry name" value="Tail_accessory_Gp4"/>
</dbReference>
<evidence type="ECO:0000313" key="1">
    <source>
        <dbReference type="EMBL" id="PCJ24149.1"/>
    </source>
</evidence>
<dbReference type="Gene3D" id="1.10.3230.20">
    <property type="entry name" value="P22 tail accessory factor (Gp4)"/>
    <property type="match status" value="1"/>
</dbReference>
<accession>A0A2A5AY09</accession>
<comment type="caution">
    <text evidence="1">The sequence shown here is derived from an EMBL/GenBank/DDBJ whole genome shotgun (WGS) entry which is preliminary data.</text>
</comment>
<dbReference type="Pfam" id="PF11650">
    <property type="entry name" value="P22_Tail-4"/>
    <property type="match status" value="1"/>
</dbReference>
<name>A0A2A5AY09_9GAMM</name>
<evidence type="ECO:0000313" key="2">
    <source>
        <dbReference type="Proteomes" id="UP000218327"/>
    </source>
</evidence>
<dbReference type="EMBL" id="NVVJ01000030">
    <property type="protein sequence ID" value="PCJ24149.1"/>
    <property type="molecule type" value="Genomic_DNA"/>
</dbReference>
<dbReference type="InterPro" id="IPR038258">
    <property type="entry name" value="Gp4_sf"/>
</dbReference>
<evidence type="ECO:0008006" key="3">
    <source>
        <dbReference type="Google" id="ProtNLM"/>
    </source>
</evidence>
<protein>
    <recommendedName>
        <fullName evidence="3">DUF1320 domain-containing protein</fullName>
    </recommendedName>
</protein>